<dbReference type="Pfam" id="PF09701">
    <property type="entry name" value="Cas_Cmr5"/>
    <property type="match status" value="1"/>
</dbReference>
<evidence type="ECO:0000256" key="1">
    <source>
        <dbReference type="ARBA" id="ARBA00004496"/>
    </source>
</evidence>
<dbReference type="Proteomes" id="UP001597233">
    <property type="component" value="Unassembled WGS sequence"/>
</dbReference>
<protein>
    <recommendedName>
        <fullName evidence="5">CRISPR type III-B/RAMP module-associated protein Cmr5</fullName>
    </recommendedName>
</protein>
<proteinExistence type="inferred from homology"/>
<dbReference type="Gene3D" id="1.10.520.30">
    <property type="entry name" value="AF1862-like domain"/>
    <property type="match status" value="1"/>
</dbReference>
<dbReference type="SUPFAM" id="SSF158568">
    <property type="entry name" value="AF1862-like"/>
    <property type="match status" value="1"/>
</dbReference>
<accession>A0ABW4RN64</accession>
<evidence type="ECO:0000313" key="6">
    <source>
        <dbReference type="EMBL" id="MFD1887757.1"/>
    </source>
</evidence>
<evidence type="ECO:0000256" key="2">
    <source>
        <dbReference type="ARBA" id="ARBA00006161"/>
    </source>
</evidence>
<name>A0ABW4RN64_9BACL</name>
<evidence type="ECO:0000313" key="7">
    <source>
        <dbReference type="Proteomes" id="UP001597233"/>
    </source>
</evidence>
<keyword evidence="7" id="KW-1185">Reference proteome</keyword>
<keyword evidence="3" id="KW-0963">Cytoplasm</keyword>
<dbReference type="EMBL" id="JBHUEH010000032">
    <property type="protein sequence ID" value="MFD1887757.1"/>
    <property type="molecule type" value="Genomic_DNA"/>
</dbReference>
<comment type="similarity">
    <text evidence="2">Belongs to the CRISPR system Cmr5 family.</text>
</comment>
<dbReference type="NCBIfam" id="TIGR01881">
    <property type="entry name" value="cas_Cmr5"/>
    <property type="match status" value="1"/>
</dbReference>
<evidence type="ECO:0000256" key="3">
    <source>
        <dbReference type="ARBA" id="ARBA00022490"/>
    </source>
</evidence>
<dbReference type="RefSeq" id="WP_347323953.1">
    <property type="nucleotide sequence ID" value="NZ_JBCGUH010000002.1"/>
</dbReference>
<keyword evidence="4" id="KW-0051">Antiviral defense</keyword>
<comment type="subcellular location">
    <subcellularLocation>
        <location evidence="1">Cytoplasm</location>
    </subcellularLocation>
</comment>
<gene>
    <name evidence="6" type="primary">cmr5</name>
    <name evidence="6" type="ORF">ACFSC9_19960</name>
</gene>
<dbReference type="InterPro" id="IPR023101">
    <property type="entry name" value="AF1862-like_dom_sf"/>
</dbReference>
<organism evidence="6 7">
    <name type="scientific">Paenibacillus wenxiniae</name>
    <dbReference type="NCBI Taxonomy" id="1636843"/>
    <lineage>
        <taxon>Bacteria</taxon>
        <taxon>Bacillati</taxon>
        <taxon>Bacillota</taxon>
        <taxon>Bacilli</taxon>
        <taxon>Bacillales</taxon>
        <taxon>Paenibacillaceae</taxon>
        <taxon>Paenibacillus</taxon>
    </lineage>
</organism>
<comment type="caution">
    <text evidence="6">The sequence shown here is derived from an EMBL/GenBank/DDBJ whole genome shotgun (WGS) entry which is preliminary data.</text>
</comment>
<evidence type="ECO:0000256" key="5">
    <source>
        <dbReference type="ARBA" id="ARBA00030001"/>
    </source>
</evidence>
<dbReference type="InterPro" id="IPR010160">
    <property type="entry name" value="CRISPR-assoc_prot_Cmr5"/>
</dbReference>
<evidence type="ECO:0000256" key="4">
    <source>
        <dbReference type="ARBA" id="ARBA00023118"/>
    </source>
</evidence>
<reference evidence="7" key="1">
    <citation type="journal article" date="2019" name="Int. J. Syst. Evol. Microbiol.">
        <title>The Global Catalogue of Microorganisms (GCM) 10K type strain sequencing project: providing services to taxonomists for standard genome sequencing and annotation.</title>
        <authorList>
            <consortium name="The Broad Institute Genomics Platform"/>
            <consortium name="The Broad Institute Genome Sequencing Center for Infectious Disease"/>
            <person name="Wu L."/>
            <person name="Ma J."/>
        </authorList>
    </citation>
    <scope>NUCLEOTIDE SEQUENCE [LARGE SCALE GENOMIC DNA]</scope>
    <source>
        <strain evidence="7">CCUG 54950</strain>
    </source>
</reference>
<sequence>MQSAQHRYAEQAYIGIQEVKKSHADLVNEYGQLCHRFPSLVLTNGLRLAYIFFAKKAASKDAKSKAYQLYLAHMGKALDIEDWEEGLGLEKRHDKVRSSVSSQTSYLHLSRNALNASVWFKRYAEAILKVEQRNDRSDLEGQI</sequence>